<evidence type="ECO:0000256" key="2">
    <source>
        <dbReference type="SAM" id="Phobius"/>
    </source>
</evidence>
<feature type="transmembrane region" description="Helical" evidence="2">
    <location>
        <begin position="276"/>
        <end position="306"/>
    </location>
</feature>
<feature type="transmembrane region" description="Helical" evidence="2">
    <location>
        <begin position="327"/>
        <end position="350"/>
    </location>
</feature>
<dbReference type="EMBL" id="BAABLP010000002">
    <property type="protein sequence ID" value="GAA4742714.1"/>
    <property type="molecule type" value="Genomic_DNA"/>
</dbReference>
<feature type="region of interest" description="Disordered" evidence="1">
    <location>
        <begin position="1"/>
        <end position="52"/>
    </location>
</feature>
<feature type="transmembrane region" description="Helical" evidence="2">
    <location>
        <begin position="504"/>
        <end position="523"/>
    </location>
</feature>
<keyword evidence="2" id="KW-0472">Membrane</keyword>
<feature type="transmembrane region" description="Helical" evidence="2">
    <location>
        <begin position="200"/>
        <end position="221"/>
    </location>
</feature>
<keyword evidence="2" id="KW-0812">Transmembrane</keyword>
<comment type="caution">
    <text evidence="3">The sequence shown here is derived from an EMBL/GenBank/DDBJ whole genome shotgun (WGS) entry which is preliminary data.</text>
</comment>
<accession>A0ABP8YZX9</accession>
<organism evidence="3 4">
    <name type="scientific">Amnibacterium soli</name>
    <dbReference type="NCBI Taxonomy" id="1282736"/>
    <lineage>
        <taxon>Bacteria</taxon>
        <taxon>Bacillati</taxon>
        <taxon>Actinomycetota</taxon>
        <taxon>Actinomycetes</taxon>
        <taxon>Micrococcales</taxon>
        <taxon>Microbacteriaceae</taxon>
        <taxon>Amnibacterium</taxon>
    </lineage>
</organism>
<feature type="transmembrane region" description="Helical" evidence="2">
    <location>
        <begin position="156"/>
        <end position="180"/>
    </location>
</feature>
<dbReference type="Gene3D" id="1.20.1740.10">
    <property type="entry name" value="Amino acid/polyamine transporter I"/>
    <property type="match status" value="1"/>
</dbReference>
<feature type="transmembrane region" description="Helical" evidence="2">
    <location>
        <begin position="480"/>
        <end position="498"/>
    </location>
</feature>
<dbReference type="RefSeq" id="WP_345480194.1">
    <property type="nucleotide sequence ID" value="NZ_BAABLP010000002.1"/>
</dbReference>
<proteinExistence type="predicted"/>
<evidence type="ECO:0000313" key="3">
    <source>
        <dbReference type="EMBL" id="GAA4742714.1"/>
    </source>
</evidence>
<keyword evidence="2" id="KW-1133">Transmembrane helix</keyword>
<feature type="transmembrane region" description="Helical" evidence="2">
    <location>
        <begin position="228"/>
        <end position="256"/>
    </location>
</feature>
<name>A0ABP8YZX9_9MICO</name>
<evidence type="ECO:0000313" key="4">
    <source>
        <dbReference type="Proteomes" id="UP001500121"/>
    </source>
</evidence>
<gene>
    <name evidence="3" type="ORF">GCM10025783_12670</name>
</gene>
<feature type="transmembrane region" description="Helical" evidence="2">
    <location>
        <begin position="425"/>
        <end position="444"/>
    </location>
</feature>
<evidence type="ECO:0000256" key="1">
    <source>
        <dbReference type="SAM" id="MobiDB-lite"/>
    </source>
</evidence>
<feature type="transmembrane region" description="Helical" evidence="2">
    <location>
        <begin position="106"/>
        <end position="135"/>
    </location>
</feature>
<feature type="transmembrane region" description="Helical" evidence="2">
    <location>
        <begin position="384"/>
        <end position="405"/>
    </location>
</feature>
<sequence>MTEQASTPAADPGAQRPQDSGAIDLTDWAAGKEGLPDQRQVPDACRPVRRQRRRSRFSRWALEGAESAGTHQGPHGQAEAGRTHSWLRVMCLTGVDYFSSLGYQPAIAAVAAGFISPVATLVLVALTLFGALPVYRRVASESFRGEGSIAMLERLLPWWAGKLFVLVLLGFAGTAFIITITLSAADAAAHAVENPLMPEALHGANLPITLLLIVLLGAVFLRGFQEAIGIAVVLVAVYLSLNLVVIVNSFVLIAAHPGLVGDWTSAMLRQGGGSPLGVVAVALVVFPQLALGLSGFETGVTVIPQVSGKGDRPGERPVHRIAGAKKLLTTAAVTMSVFLITSSLVTTVLIPQREFQPDGEANGRALAYLAHEHLGPVFGTAYDVSTIAILWFAGASAMAGLLNIVPRYLPRYGMAPTWARAIRPLVIVFTLLAIIVTFVFKASVDGQGGAYAAGVLVLITSAAVAVTLSARRKKQWKRTAGFGLVALILAYTLVVNLVERPDGLRIALLFILGILIVSLASRVRRSFEIRATSVTFDDAALGFLREAEDFGEIHLVANEPGERNAAEYTIKAKEERRDSNIPGRASIIFLEVEKTDSSDFEEDLVVRGIVRHGFRVLEVASGNVPNTIAIILLQIRNLTGVVPHVYFEWTEGNPVSNMVRFLVSGEGEVAPVTREVLRETEPDVRRRPMVHVS</sequence>
<reference evidence="4" key="1">
    <citation type="journal article" date="2019" name="Int. J. Syst. Evol. Microbiol.">
        <title>The Global Catalogue of Microorganisms (GCM) 10K type strain sequencing project: providing services to taxonomists for standard genome sequencing and annotation.</title>
        <authorList>
            <consortium name="The Broad Institute Genomics Platform"/>
            <consortium name="The Broad Institute Genome Sequencing Center for Infectious Disease"/>
            <person name="Wu L."/>
            <person name="Ma J."/>
        </authorList>
    </citation>
    <scope>NUCLEOTIDE SEQUENCE [LARGE SCALE GENOMIC DNA]</scope>
    <source>
        <strain evidence="4">JCM 19015</strain>
    </source>
</reference>
<protein>
    <submittedName>
        <fullName evidence="3">APC family permease</fullName>
    </submittedName>
</protein>
<keyword evidence="4" id="KW-1185">Reference proteome</keyword>
<feature type="transmembrane region" description="Helical" evidence="2">
    <location>
        <begin position="450"/>
        <end position="468"/>
    </location>
</feature>
<dbReference type="Proteomes" id="UP001500121">
    <property type="component" value="Unassembled WGS sequence"/>
</dbReference>